<evidence type="ECO:0000259" key="8">
    <source>
        <dbReference type="PROSITE" id="PS50994"/>
    </source>
</evidence>
<dbReference type="Proteomes" id="UP000693970">
    <property type="component" value="Unassembled WGS sequence"/>
</dbReference>
<evidence type="ECO:0000256" key="3">
    <source>
        <dbReference type="ARBA" id="ARBA00022722"/>
    </source>
</evidence>
<protein>
    <submittedName>
        <fullName evidence="9">Integrase core domain containing protein</fullName>
    </submittedName>
</protein>
<dbReference type="GO" id="GO:0016787">
    <property type="term" value="F:hydrolase activity"/>
    <property type="evidence" value="ECO:0007669"/>
    <property type="project" value="UniProtKB-KW"/>
</dbReference>
<dbReference type="AlphaFoldDB" id="A0A9K3PGT3"/>
<evidence type="ECO:0000256" key="7">
    <source>
        <dbReference type="SAM" id="MobiDB-lite"/>
    </source>
</evidence>
<comment type="caution">
    <text evidence="9">The sequence shown here is derived from an EMBL/GenBank/DDBJ whole genome shotgun (WGS) entry which is preliminary data.</text>
</comment>
<keyword evidence="4" id="KW-0255">Endonuclease</keyword>
<evidence type="ECO:0000256" key="5">
    <source>
        <dbReference type="ARBA" id="ARBA00022801"/>
    </source>
</evidence>
<gene>
    <name evidence="9" type="ORF">IV203_005294</name>
</gene>
<keyword evidence="1" id="KW-0808">Transferase</keyword>
<evidence type="ECO:0000256" key="6">
    <source>
        <dbReference type="ARBA" id="ARBA00022918"/>
    </source>
</evidence>
<reference evidence="9" key="2">
    <citation type="submission" date="2021-04" db="EMBL/GenBank/DDBJ databases">
        <authorList>
            <person name="Podell S."/>
        </authorList>
    </citation>
    <scope>NUCLEOTIDE SEQUENCE</scope>
    <source>
        <strain evidence="9">Hildebrandi</strain>
    </source>
</reference>
<keyword evidence="6" id="KW-0695">RNA-directed DNA polymerase</keyword>
<sequence length="520" mass="58886">MNPTYNIYVQGLPPELVPLLSAVPAEDVPIAAQSTAPVSVGTSLETCSFASTNNKDLPVHSLEPEWTKRFTKSRGTLDHRSTFDNTLSPATAPICGEDEHEAQMRSFNEKFNRLLFNIDLSGNGLNGEEPKKPRGSQQLTNGDYEEHLEVCLAIASKNKQALAPLRERLQAKFYDIASSYTVRTGKTPTGVEVLQLLRGGKLMVRQRDVFRAIHECHAVRAKHAKQNASMEVVKERYGNITRQMVNTFIDMCPTCLRRPPVIKPLKGAARPIYSNNFRDRFQIDLIDMQDKPKRDDRGVICRWILVLKDHFTKLTYCEPIPRKRPKHVVQVLSRIFSFIGSPKVFHTDNGKEFTAKIILQMLRELNPDILAVCGRARKPSDQGSVESRNKMVKSLLQDIEDEEKKREKKTNWSMLMGPLMAGINGHKVRGKNATSAYENVFGMPLHEPLECDPALLRQCFTVRERLNLLPDPEFEASLQEYYIIDGDPEDPEDPTDYYFEADSECGDDSEDDSERTSSSN</sequence>
<name>A0A9K3PGT3_9STRA</name>
<dbReference type="PANTHER" id="PTHR41694">
    <property type="entry name" value="ENDOGENOUS RETROVIRUS GROUP K MEMBER POL PROTEIN"/>
    <property type="match status" value="1"/>
</dbReference>
<dbReference type="GO" id="GO:0004519">
    <property type="term" value="F:endonuclease activity"/>
    <property type="evidence" value="ECO:0007669"/>
    <property type="project" value="UniProtKB-KW"/>
</dbReference>
<organism evidence="9 10">
    <name type="scientific">Nitzschia inconspicua</name>
    <dbReference type="NCBI Taxonomy" id="303405"/>
    <lineage>
        <taxon>Eukaryota</taxon>
        <taxon>Sar</taxon>
        <taxon>Stramenopiles</taxon>
        <taxon>Ochrophyta</taxon>
        <taxon>Bacillariophyta</taxon>
        <taxon>Bacillariophyceae</taxon>
        <taxon>Bacillariophycidae</taxon>
        <taxon>Bacillariales</taxon>
        <taxon>Bacillariaceae</taxon>
        <taxon>Nitzschia</taxon>
    </lineage>
</organism>
<dbReference type="InterPro" id="IPR001584">
    <property type="entry name" value="Integrase_cat-core"/>
</dbReference>
<reference evidence="9" key="1">
    <citation type="journal article" date="2021" name="Sci. Rep.">
        <title>Diploid genomic architecture of Nitzschia inconspicua, an elite biomass production diatom.</title>
        <authorList>
            <person name="Oliver A."/>
            <person name="Podell S."/>
            <person name="Pinowska A."/>
            <person name="Traller J.C."/>
            <person name="Smith S.R."/>
            <person name="McClure R."/>
            <person name="Beliaev A."/>
            <person name="Bohutskyi P."/>
            <person name="Hill E.A."/>
            <person name="Rabines A."/>
            <person name="Zheng H."/>
            <person name="Allen L.Z."/>
            <person name="Kuo A."/>
            <person name="Grigoriev I.V."/>
            <person name="Allen A.E."/>
            <person name="Hazlebeck D."/>
            <person name="Allen E.E."/>
        </authorList>
    </citation>
    <scope>NUCLEOTIDE SEQUENCE</scope>
    <source>
        <strain evidence="9">Hildebrandi</strain>
    </source>
</reference>
<dbReference type="PANTHER" id="PTHR41694:SF3">
    <property type="entry name" value="RNA-DIRECTED DNA POLYMERASE-RELATED"/>
    <property type="match status" value="1"/>
</dbReference>
<dbReference type="GO" id="GO:0015074">
    <property type="term" value="P:DNA integration"/>
    <property type="evidence" value="ECO:0007669"/>
    <property type="project" value="InterPro"/>
</dbReference>
<dbReference type="EMBL" id="JAGRRH010000021">
    <property type="protein sequence ID" value="KAG7346226.1"/>
    <property type="molecule type" value="Genomic_DNA"/>
</dbReference>
<evidence type="ECO:0000256" key="2">
    <source>
        <dbReference type="ARBA" id="ARBA00022695"/>
    </source>
</evidence>
<feature type="region of interest" description="Disordered" evidence="7">
    <location>
        <begin position="484"/>
        <end position="520"/>
    </location>
</feature>
<proteinExistence type="predicted"/>
<evidence type="ECO:0000256" key="1">
    <source>
        <dbReference type="ARBA" id="ARBA00022679"/>
    </source>
</evidence>
<dbReference type="Pfam" id="PF00665">
    <property type="entry name" value="rve"/>
    <property type="match status" value="1"/>
</dbReference>
<keyword evidence="5" id="KW-0378">Hydrolase</keyword>
<dbReference type="GO" id="GO:0035613">
    <property type="term" value="F:RNA stem-loop binding"/>
    <property type="evidence" value="ECO:0007669"/>
    <property type="project" value="TreeGrafter"/>
</dbReference>
<dbReference type="PROSITE" id="PS50994">
    <property type="entry name" value="INTEGRASE"/>
    <property type="match status" value="1"/>
</dbReference>
<feature type="domain" description="Integrase catalytic" evidence="8">
    <location>
        <begin position="267"/>
        <end position="444"/>
    </location>
</feature>
<keyword evidence="3" id="KW-0540">Nuclease</keyword>
<feature type="compositionally biased region" description="Acidic residues" evidence="7">
    <location>
        <begin position="486"/>
        <end position="513"/>
    </location>
</feature>
<evidence type="ECO:0000313" key="9">
    <source>
        <dbReference type="EMBL" id="KAG7346226.1"/>
    </source>
</evidence>
<accession>A0A9K3PGT3</accession>
<evidence type="ECO:0000256" key="4">
    <source>
        <dbReference type="ARBA" id="ARBA00022759"/>
    </source>
</evidence>
<keyword evidence="10" id="KW-1185">Reference proteome</keyword>
<evidence type="ECO:0000313" key="10">
    <source>
        <dbReference type="Proteomes" id="UP000693970"/>
    </source>
</evidence>
<keyword evidence="2" id="KW-0548">Nucleotidyltransferase</keyword>
<dbReference type="OrthoDB" id="7552853at2759"/>
<dbReference type="GO" id="GO:0003964">
    <property type="term" value="F:RNA-directed DNA polymerase activity"/>
    <property type="evidence" value="ECO:0007669"/>
    <property type="project" value="UniProtKB-KW"/>
</dbReference>